<dbReference type="EMBL" id="GL348716">
    <property type="protein sequence ID" value="EFH54912.1"/>
    <property type="molecule type" value="Genomic_DNA"/>
</dbReference>
<proteinExistence type="predicted"/>
<organism evidence="3">
    <name type="scientific">Arabidopsis lyrata subsp. lyrata</name>
    <name type="common">Lyre-leaved rock-cress</name>
    <dbReference type="NCBI Taxonomy" id="81972"/>
    <lineage>
        <taxon>Eukaryota</taxon>
        <taxon>Viridiplantae</taxon>
        <taxon>Streptophyta</taxon>
        <taxon>Embryophyta</taxon>
        <taxon>Tracheophyta</taxon>
        <taxon>Spermatophyta</taxon>
        <taxon>Magnoliopsida</taxon>
        <taxon>eudicotyledons</taxon>
        <taxon>Gunneridae</taxon>
        <taxon>Pentapetalae</taxon>
        <taxon>rosids</taxon>
        <taxon>malvids</taxon>
        <taxon>Brassicales</taxon>
        <taxon>Brassicaceae</taxon>
        <taxon>Camelineae</taxon>
        <taxon>Arabidopsis</taxon>
    </lineage>
</organism>
<sequence length="152" mass="17251">MVVWTSVKAQHLKTEIAGLFRNNQGVCLVKVSYQILKRSQGLQVYGDQRFEHRSSMSEWQLGQSKDGEKQGHQEVTNKFSTKDGETSCVSKSRCDRHKPVGQVCVLKTEVREQVKMSERFKHNHVATGVKNKVLMYSKISASRIQSLAQSNP</sequence>
<dbReference type="Proteomes" id="UP000008694">
    <property type="component" value="Unassembled WGS sequence"/>
</dbReference>
<dbReference type="HOGENOM" id="CLU_1724790_0_0_1"/>
<evidence type="ECO:0000313" key="3">
    <source>
        <dbReference type="Proteomes" id="UP000008694"/>
    </source>
</evidence>
<keyword evidence="3" id="KW-1185">Reference proteome</keyword>
<evidence type="ECO:0000313" key="2">
    <source>
        <dbReference type="EMBL" id="EFH54912.1"/>
    </source>
</evidence>
<dbReference type="Gramene" id="Al_scaffold_0004_251">
    <property type="protein sequence ID" value="Al_scaffold_0004_251"/>
    <property type="gene ID" value="Al_scaffold_0004_251"/>
</dbReference>
<protein>
    <submittedName>
        <fullName evidence="2">Predicted protein</fullName>
    </submittedName>
</protein>
<reference evidence="3" key="1">
    <citation type="journal article" date="2011" name="Nat. Genet.">
        <title>The Arabidopsis lyrata genome sequence and the basis of rapid genome size change.</title>
        <authorList>
            <person name="Hu T.T."/>
            <person name="Pattyn P."/>
            <person name="Bakker E.G."/>
            <person name="Cao J."/>
            <person name="Cheng J.-F."/>
            <person name="Clark R.M."/>
            <person name="Fahlgren N."/>
            <person name="Fawcett J.A."/>
            <person name="Grimwood J."/>
            <person name="Gundlach H."/>
            <person name="Haberer G."/>
            <person name="Hollister J.D."/>
            <person name="Ossowski S."/>
            <person name="Ottilar R.P."/>
            <person name="Salamov A.A."/>
            <person name="Schneeberger K."/>
            <person name="Spannagl M."/>
            <person name="Wang X."/>
            <person name="Yang L."/>
            <person name="Nasrallah M.E."/>
            <person name="Bergelson J."/>
            <person name="Carrington J.C."/>
            <person name="Gaut B.S."/>
            <person name="Schmutz J."/>
            <person name="Mayer K.F.X."/>
            <person name="Van de Peer Y."/>
            <person name="Grigoriev I.V."/>
            <person name="Nordborg M."/>
            <person name="Weigel D."/>
            <person name="Guo Y.-L."/>
        </authorList>
    </citation>
    <scope>NUCLEOTIDE SEQUENCE [LARGE SCALE GENOMIC DNA]</scope>
    <source>
        <strain evidence="3">cv. MN47</strain>
    </source>
</reference>
<accession>D7LEM4</accession>
<dbReference type="AlphaFoldDB" id="D7LEM4"/>
<gene>
    <name evidence="2" type="ORF">ARALYDRAFT_667532</name>
</gene>
<evidence type="ECO:0000256" key="1">
    <source>
        <dbReference type="SAM" id="MobiDB-lite"/>
    </source>
</evidence>
<feature type="region of interest" description="Disordered" evidence="1">
    <location>
        <begin position="56"/>
        <end position="92"/>
    </location>
</feature>
<name>D7LEM4_ARALL</name>